<keyword evidence="6 10" id="KW-0732">Signal</keyword>
<dbReference type="GO" id="GO:0015473">
    <property type="term" value="F:fimbrial usher porin activity"/>
    <property type="evidence" value="ECO:0007669"/>
    <property type="project" value="InterPro"/>
</dbReference>
<dbReference type="Pfam" id="PF13953">
    <property type="entry name" value="PapC_C"/>
    <property type="match status" value="1"/>
</dbReference>
<feature type="chain" id="PRO_5030122518" evidence="10">
    <location>
        <begin position="23"/>
        <end position="867"/>
    </location>
</feature>
<evidence type="ECO:0000256" key="8">
    <source>
        <dbReference type="ARBA" id="ARBA00023237"/>
    </source>
</evidence>
<comment type="subcellular location">
    <subcellularLocation>
        <location evidence="1 9">Cell outer membrane</location>
        <topology evidence="1 9">Multi-pass membrane protein</topology>
    </subcellularLocation>
</comment>
<feature type="signal peptide" evidence="10">
    <location>
        <begin position="1"/>
        <end position="22"/>
    </location>
</feature>
<evidence type="ECO:0000259" key="12">
    <source>
        <dbReference type="Pfam" id="PF13954"/>
    </source>
</evidence>
<dbReference type="InterPro" id="IPR042186">
    <property type="entry name" value="FimD_plug_dom"/>
</dbReference>
<dbReference type="SUPFAM" id="SSF141729">
    <property type="entry name" value="FimD N-terminal domain-like"/>
    <property type="match status" value="1"/>
</dbReference>
<organism evidence="13">
    <name type="scientific">Salmonella enterica I</name>
    <dbReference type="NCBI Taxonomy" id="59201"/>
    <lineage>
        <taxon>Bacteria</taxon>
        <taxon>Pseudomonadati</taxon>
        <taxon>Pseudomonadota</taxon>
        <taxon>Gammaproteobacteria</taxon>
        <taxon>Enterobacterales</taxon>
        <taxon>Enterobacteriaceae</taxon>
        <taxon>Salmonella</taxon>
    </lineage>
</organism>
<gene>
    <name evidence="13" type="ORF">DRY32_09690</name>
</gene>
<dbReference type="Gene3D" id="2.60.40.2610">
    <property type="entry name" value="Outer membrane usher protein FimD, plug domain"/>
    <property type="match status" value="1"/>
</dbReference>
<keyword evidence="8 9" id="KW-0998">Cell outer membrane</keyword>
<proteinExistence type="inferred from homology"/>
<dbReference type="InterPro" id="IPR025885">
    <property type="entry name" value="PapC_N"/>
</dbReference>
<dbReference type="Gene3D" id="3.10.20.410">
    <property type="match status" value="1"/>
</dbReference>
<feature type="domain" description="PapC-like C-terminal" evidence="11">
    <location>
        <begin position="784"/>
        <end position="847"/>
    </location>
</feature>
<dbReference type="InterPro" id="IPR037224">
    <property type="entry name" value="PapC_N_sf"/>
</dbReference>
<dbReference type="Gene3D" id="2.60.40.3110">
    <property type="match status" value="1"/>
</dbReference>
<dbReference type="Proteomes" id="UP000839529">
    <property type="component" value="Unassembled WGS sequence"/>
</dbReference>
<dbReference type="NCBIfam" id="NF007337">
    <property type="entry name" value="PRK09828.1"/>
    <property type="match status" value="1"/>
</dbReference>
<dbReference type="EMBL" id="RVIX01000010">
    <property type="protein sequence ID" value="MLX09409.1"/>
    <property type="molecule type" value="Genomic_DNA"/>
</dbReference>
<dbReference type="InterPro" id="IPR043142">
    <property type="entry name" value="PapC-like_C_sf"/>
</dbReference>
<evidence type="ECO:0000313" key="13">
    <source>
        <dbReference type="EMBL" id="MLX09409.1"/>
    </source>
</evidence>
<name>A0A5H7GN28_SALET</name>
<dbReference type="Gene3D" id="2.60.40.2070">
    <property type="match status" value="1"/>
</dbReference>
<keyword evidence="4" id="KW-1134">Transmembrane beta strand</keyword>
<keyword evidence="3 9" id="KW-0813">Transport</keyword>
<evidence type="ECO:0000259" key="11">
    <source>
        <dbReference type="Pfam" id="PF13953"/>
    </source>
</evidence>
<comment type="similarity">
    <text evidence="2 9">Belongs to the fimbrial export usher family.</text>
</comment>
<evidence type="ECO:0000256" key="6">
    <source>
        <dbReference type="ARBA" id="ARBA00022729"/>
    </source>
</evidence>
<evidence type="ECO:0000256" key="1">
    <source>
        <dbReference type="ARBA" id="ARBA00004571"/>
    </source>
</evidence>
<dbReference type="PANTHER" id="PTHR30451:SF3">
    <property type="entry name" value="OUTER MEMBRANE USHER PROTEIN HTRE-RELATED"/>
    <property type="match status" value="1"/>
</dbReference>
<evidence type="ECO:0000256" key="10">
    <source>
        <dbReference type="SAM" id="SignalP"/>
    </source>
</evidence>
<comment type="caution">
    <text evidence="13">The sequence shown here is derived from an EMBL/GenBank/DDBJ whole genome shotgun (WGS) entry which is preliminary data.</text>
</comment>
<dbReference type="Pfam" id="PF00577">
    <property type="entry name" value="Usher"/>
    <property type="match status" value="1"/>
</dbReference>
<reference evidence="13" key="1">
    <citation type="submission" date="2018-07" db="EMBL/GenBank/DDBJ databases">
        <authorList>
            <person name="Ashton P.M."/>
            <person name="Dallman T."/>
            <person name="Nair S."/>
            <person name="De Pinna E."/>
            <person name="Peters T."/>
            <person name="Grant K."/>
        </authorList>
    </citation>
    <scope>NUCLEOTIDE SEQUENCE [LARGE SCALE GENOMIC DNA]</scope>
    <source>
        <strain evidence="13">313425</strain>
    </source>
</reference>
<dbReference type="AlphaFoldDB" id="A0A5H7GN28"/>
<evidence type="ECO:0000256" key="5">
    <source>
        <dbReference type="ARBA" id="ARBA00022692"/>
    </source>
</evidence>
<evidence type="ECO:0000256" key="3">
    <source>
        <dbReference type="ARBA" id="ARBA00022448"/>
    </source>
</evidence>
<evidence type="ECO:0000256" key="2">
    <source>
        <dbReference type="ARBA" id="ARBA00008064"/>
    </source>
</evidence>
<protein>
    <submittedName>
        <fullName evidence="13">Outer membrane usher protein</fullName>
    </submittedName>
</protein>
<keyword evidence="5 9" id="KW-0812">Transmembrane</keyword>
<dbReference type="PANTHER" id="PTHR30451">
    <property type="entry name" value="OUTER MEMBRANE USHER PROTEIN"/>
    <property type="match status" value="1"/>
</dbReference>
<sequence>MLFRLSLLSLAILASLPQYVLADDEVVSLSKPETIDVEESIEFNEQFLLNKGGAIDVSRYSLGNPVPAGKYRATVNLNGKIKTTADIEFKDNGTPRATPCLTPLLLAQTGIDTSKLNEPHDDTVTCIDIKDQYPGASVHYDTGKQALDLNFPQLYVLKLPQGYVDPSLWDNGIPAALLSYDLNAWHNENNSNTSDTAYMGLHYGLNMGPWRLRSRGNLDWNSDNGSHYSSQDIYLQRDIVPLRAQMVAGDSYTRGDTFDSISLRGLRMYNDDRMLPGASSTFAPIVRGVANSNAKVTITQSGNKIYETTVPPGAFEISDISTTGYGNDLFVTVEESDGSKRTFSIPFSSVTQMLRPGSVRWDIGAGELNDDSLSDRPNVAYGTLYYGINNTFTGYLGAQATSEDFYAGLFGIAMNTAIGAFAFDITQSRAKIDEIGTLSGQSYRLNYSKMVEMTKTSFNVAAYRFSTEDYLSLHDAASLANDVKHGEYRNQSYSSGEDLYNNFQRMKNQVQISMNQPLSTADNAYGSLYISGSWQDYWNQSDSTSNYSVGYNNSFRYGSYSLSVQRTYNDNGDKDDSVYLSLNIPFNTLFGQDSATAGFSSLNIGMRSDLSESNSINTTASGSTKDTRLSYSVTASSSGGDYGDINQIGGYATWNSPYGPVGTSLSAGDDGSKQYSASYNGGMVIHSGGITLAPGSIGDNDALALVNASGAKGARLNYGHGEIGQSGYGILPYMSPYRENRVGIDITTLENDVELKSTSAVVVPRDGSVIRVNFETDEGKSLILELARSDHGFIPLGADVLNDKGDLVGSVGQAGQAYVRGIEEQGTLRVVWGNANGSACTVHYRINTNAPKAGLTTILNNQTCQMQ</sequence>
<keyword evidence="9" id="KW-1029">Fimbrium biogenesis</keyword>
<keyword evidence="7 9" id="KW-0472">Membrane</keyword>
<feature type="domain" description="PapC N-terminal" evidence="12">
    <location>
        <begin position="42"/>
        <end position="184"/>
    </location>
</feature>
<dbReference type="InterPro" id="IPR025949">
    <property type="entry name" value="PapC-like_C"/>
</dbReference>
<evidence type="ECO:0000256" key="4">
    <source>
        <dbReference type="ARBA" id="ARBA00022452"/>
    </source>
</evidence>
<dbReference type="PROSITE" id="PS01151">
    <property type="entry name" value="FIMBRIAL_USHER"/>
    <property type="match status" value="1"/>
</dbReference>
<dbReference type="Pfam" id="PF13954">
    <property type="entry name" value="PapC_N"/>
    <property type="match status" value="1"/>
</dbReference>
<dbReference type="GO" id="GO:0009297">
    <property type="term" value="P:pilus assembly"/>
    <property type="evidence" value="ECO:0007669"/>
    <property type="project" value="InterPro"/>
</dbReference>
<evidence type="ECO:0000256" key="9">
    <source>
        <dbReference type="RuleBase" id="RU003884"/>
    </source>
</evidence>
<dbReference type="GO" id="GO:0009279">
    <property type="term" value="C:cell outer membrane"/>
    <property type="evidence" value="ECO:0007669"/>
    <property type="project" value="UniProtKB-SubCell"/>
</dbReference>
<dbReference type="InterPro" id="IPR000015">
    <property type="entry name" value="Fimb_usher"/>
</dbReference>
<accession>A0A5H7GN28</accession>
<dbReference type="InterPro" id="IPR018030">
    <property type="entry name" value="Fimbrial_membr_usher_CS"/>
</dbReference>
<evidence type="ECO:0000256" key="7">
    <source>
        <dbReference type="ARBA" id="ARBA00023136"/>
    </source>
</evidence>